<dbReference type="Proteomes" id="UP000004358">
    <property type="component" value="Unassembled WGS sequence"/>
</dbReference>
<protein>
    <submittedName>
        <fullName evidence="1">Uncharacterized protein</fullName>
    </submittedName>
</protein>
<dbReference type="HOGENOM" id="CLU_1243343_0_0_0"/>
<gene>
    <name evidence="1" type="ORF">DSM3645_21377</name>
</gene>
<reference evidence="1 2" key="1">
    <citation type="submission" date="2006-02" db="EMBL/GenBank/DDBJ databases">
        <authorList>
            <person name="Amann R."/>
            <person name="Ferriera S."/>
            <person name="Johnson J."/>
            <person name="Kravitz S."/>
            <person name="Halpern A."/>
            <person name="Remington K."/>
            <person name="Beeson K."/>
            <person name="Tran B."/>
            <person name="Rogers Y.-H."/>
            <person name="Friedman R."/>
            <person name="Venter J.C."/>
        </authorList>
    </citation>
    <scope>NUCLEOTIDE SEQUENCE [LARGE SCALE GENOMIC DNA]</scope>
    <source>
        <strain evidence="1 2">DSM 3645</strain>
    </source>
</reference>
<proteinExistence type="predicted"/>
<evidence type="ECO:0000313" key="1">
    <source>
        <dbReference type="EMBL" id="EAQ81165.1"/>
    </source>
</evidence>
<dbReference type="AlphaFoldDB" id="A3ZR69"/>
<comment type="caution">
    <text evidence="1">The sequence shown here is derived from an EMBL/GenBank/DDBJ whole genome shotgun (WGS) entry which is preliminary data.</text>
</comment>
<dbReference type="EMBL" id="AANZ01000006">
    <property type="protein sequence ID" value="EAQ81165.1"/>
    <property type="molecule type" value="Genomic_DNA"/>
</dbReference>
<accession>A3ZR69</accession>
<name>A3ZR69_9BACT</name>
<dbReference type="RefSeq" id="WP_002652175.1">
    <property type="nucleotide sequence ID" value="NZ_CH672376.1"/>
</dbReference>
<sequence>MGAEKGPLINGEAITKARFEHGFRTRNAFIAHLQTEGIELSRDVVGRYETSLDGRRHRGSFEKLAIYERIFGQPVEDFVVGENGVGIEASQLKIRDCSGHWETSGEDIVVPGHFDYPNGVKKHTAKIELRLEGNRVVGEGYDHDFDKVAIEGRVQEGGNHLAGTYEIQNDRMRIYGSVHLEYLACGKRMRGFYLGRETGHGVSFILGRLELSLMDYQAKGSK</sequence>
<evidence type="ECO:0000313" key="2">
    <source>
        <dbReference type="Proteomes" id="UP000004358"/>
    </source>
</evidence>
<organism evidence="1 2">
    <name type="scientific">Blastopirellula marina DSM 3645</name>
    <dbReference type="NCBI Taxonomy" id="314230"/>
    <lineage>
        <taxon>Bacteria</taxon>
        <taxon>Pseudomonadati</taxon>
        <taxon>Planctomycetota</taxon>
        <taxon>Planctomycetia</taxon>
        <taxon>Pirellulales</taxon>
        <taxon>Pirellulaceae</taxon>
        <taxon>Blastopirellula</taxon>
    </lineage>
</organism>